<dbReference type="AlphaFoldDB" id="A0A6G0ZDS1"/>
<comment type="caution">
    <text evidence="1">The sequence shown here is derived from an EMBL/GenBank/DDBJ whole genome shotgun (WGS) entry which is preliminary data.</text>
</comment>
<proteinExistence type="predicted"/>
<sequence>THRRRRRSRGCLWGSSGTRGPCNFRCSDHGAPPPSPQLCIRWRSVRETRGVERDTRRCSHCLSGNAPQAAAMYILLLS</sequence>
<keyword evidence="2" id="KW-1185">Reference proteome</keyword>
<accession>A0A6G0ZDS1</accession>
<dbReference type="EMBL" id="VUJU01000745">
    <property type="protein sequence ID" value="KAF0768584.1"/>
    <property type="molecule type" value="Genomic_DNA"/>
</dbReference>
<protein>
    <submittedName>
        <fullName evidence="1">Uncharacterized protein</fullName>
    </submittedName>
</protein>
<name>A0A6G0ZDS1_APHCR</name>
<gene>
    <name evidence="1" type="ORF">FWK35_00009598</name>
</gene>
<dbReference type="Proteomes" id="UP000478052">
    <property type="component" value="Unassembled WGS sequence"/>
</dbReference>
<feature type="non-terminal residue" evidence="1">
    <location>
        <position position="1"/>
    </location>
</feature>
<organism evidence="1 2">
    <name type="scientific">Aphis craccivora</name>
    <name type="common">Cowpea aphid</name>
    <dbReference type="NCBI Taxonomy" id="307492"/>
    <lineage>
        <taxon>Eukaryota</taxon>
        <taxon>Metazoa</taxon>
        <taxon>Ecdysozoa</taxon>
        <taxon>Arthropoda</taxon>
        <taxon>Hexapoda</taxon>
        <taxon>Insecta</taxon>
        <taxon>Pterygota</taxon>
        <taxon>Neoptera</taxon>
        <taxon>Paraneoptera</taxon>
        <taxon>Hemiptera</taxon>
        <taxon>Sternorrhyncha</taxon>
        <taxon>Aphidomorpha</taxon>
        <taxon>Aphidoidea</taxon>
        <taxon>Aphididae</taxon>
        <taxon>Aphidini</taxon>
        <taxon>Aphis</taxon>
        <taxon>Aphis</taxon>
    </lineage>
</organism>
<reference evidence="1 2" key="1">
    <citation type="submission" date="2019-08" db="EMBL/GenBank/DDBJ databases">
        <title>Whole genome of Aphis craccivora.</title>
        <authorList>
            <person name="Voronova N.V."/>
            <person name="Shulinski R.S."/>
            <person name="Bandarenka Y.V."/>
            <person name="Zhorov D.G."/>
            <person name="Warner D."/>
        </authorList>
    </citation>
    <scope>NUCLEOTIDE SEQUENCE [LARGE SCALE GENOMIC DNA]</scope>
    <source>
        <strain evidence="1">180601</strain>
        <tissue evidence="1">Whole Body</tissue>
    </source>
</reference>
<evidence type="ECO:0000313" key="1">
    <source>
        <dbReference type="EMBL" id="KAF0768584.1"/>
    </source>
</evidence>
<evidence type="ECO:0000313" key="2">
    <source>
        <dbReference type="Proteomes" id="UP000478052"/>
    </source>
</evidence>